<keyword evidence="6 10" id="KW-0560">Oxidoreductase</keyword>
<dbReference type="InterPro" id="IPR021133">
    <property type="entry name" value="HEAT_type_2"/>
</dbReference>
<evidence type="ECO:0000256" key="1">
    <source>
        <dbReference type="ARBA" id="ARBA00022485"/>
    </source>
</evidence>
<dbReference type="Proteomes" id="UP000749471">
    <property type="component" value="Unassembled WGS sequence"/>
</dbReference>
<keyword evidence="4" id="KW-0479">Metal-binding</keyword>
<evidence type="ECO:0000256" key="8">
    <source>
        <dbReference type="ARBA" id="ARBA00023014"/>
    </source>
</evidence>
<keyword evidence="8" id="KW-0411">Iron-sulfur</keyword>
<sequence length="376" mass="43808">MDLKEYIIQKSKEINIDIIGFADCKPLLNIKDYLIYKEKENIQTEFEEKDMEKRIDPKLTLPSCKSIIVLGISYNVDYNEKTNYKLKGKLSKSTWGLDYHIVLKHKMEQLVERIKEVTDFEYKYFVDTGPLVDRELAKKAGIGHYGKNCSIINQDYGSLIFIGYILTDLIIESDEKSIEEKCEDCNLCLKACPTGALEGSYRFNPKKCISYLTQTKEKIPYELRPKMGTKIYGCDTCQLICPKNKDVSKSRHIEFIPTNNKGYMDLEELLQISNREFKEKYGYMAGSWRGKTILKRNAIIALGNMRNKESLPLLINLLKDTNPMIREYTAWAILNIDKDYGKTIIEEAMYIEKEEEVKKEMECLLKYFFTNLSNNK</sequence>
<dbReference type="GO" id="GO:0052693">
    <property type="term" value="F:epoxyqueuosine reductase activity"/>
    <property type="evidence" value="ECO:0007669"/>
    <property type="project" value="UniProtKB-EC"/>
</dbReference>
<gene>
    <name evidence="10" type="primary">queG</name>
    <name evidence="10" type="ORF">KQI42_07490</name>
</gene>
<dbReference type="RefSeq" id="WP_216518401.1">
    <property type="nucleotide sequence ID" value="NZ_JAHLPM010000005.1"/>
</dbReference>
<dbReference type="PROSITE" id="PS51379">
    <property type="entry name" value="4FE4S_FER_2"/>
    <property type="match status" value="1"/>
</dbReference>
<dbReference type="Pfam" id="PF13646">
    <property type="entry name" value="HEAT_2"/>
    <property type="match status" value="1"/>
</dbReference>
<dbReference type="EMBL" id="JAHLPM010000005">
    <property type="protein sequence ID" value="MBU5437846.1"/>
    <property type="molecule type" value="Genomic_DNA"/>
</dbReference>
<evidence type="ECO:0000313" key="10">
    <source>
        <dbReference type="EMBL" id="MBU5437846.1"/>
    </source>
</evidence>
<dbReference type="InterPro" id="IPR013542">
    <property type="entry name" value="QueG_DUF1730"/>
</dbReference>
<dbReference type="Pfam" id="PF13484">
    <property type="entry name" value="Fer4_16"/>
    <property type="match status" value="1"/>
</dbReference>
<evidence type="ECO:0000256" key="6">
    <source>
        <dbReference type="ARBA" id="ARBA00023002"/>
    </source>
</evidence>
<dbReference type="PROSITE" id="PS00198">
    <property type="entry name" value="4FE4S_FER_1"/>
    <property type="match status" value="1"/>
</dbReference>
<keyword evidence="7" id="KW-0408">Iron</keyword>
<evidence type="ECO:0000256" key="5">
    <source>
        <dbReference type="ARBA" id="ARBA00022785"/>
    </source>
</evidence>
<organism evidence="10 11">
    <name type="scientific">Tissierella simiarum</name>
    <dbReference type="NCBI Taxonomy" id="2841534"/>
    <lineage>
        <taxon>Bacteria</taxon>
        <taxon>Bacillati</taxon>
        <taxon>Bacillota</taxon>
        <taxon>Tissierellia</taxon>
        <taxon>Tissierellales</taxon>
        <taxon>Tissierellaceae</taxon>
        <taxon>Tissierella</taxon>
    </lineage>
</organism>
<dbReference type="PROSITE" id="PS50077">
    <property type="entry name" value="HEAT_REPEAT"/>
    <property type="match status" value="1"/>
</dbReference>
<keyword evidence="11" id="KW-1185">Reference proteome</keyword>
<protein>
    <submittedName>
        <fullName evidence="10">tRNA epoxyqueuosine(34) reductase QueG</fullName>
        <ecNumber evidence="10">1.17.99.6</ecNumber>
    </submittedName>
</protein>
<dbReference type="PANTHER" id="PTHR30002">
    <property type="entry name" value="EPOXYQUEUOSINE REDUCTASE"/>
    <property type="match status" value="1"/>
</dbReference>
<evidence type="ECO:0000256" key="7">
    <source>
        <dbReference type="ARBA" id="ARBA00023004"/>
    </source>
</evidence>
<evidence type="ECO:0000256" key="3">
    <source>
        <dbReference type="ARBA" id="ARBA00022694"/>
    </source>
</evidence>
<evidence type="ECO:0000256" key="2">
    <source>
        <dbReference type="ARBA" id="ARBA00022490"/>
    </source>
</evidence>
<name>A0ABS6E4U4_9FIRM</name>
<comment type="caution">
    <text evidence="10">The sequence shown here is derived from an EMBL/GenBank/DDBJ whole genome shotgun (WGS) entry which is preliminary data.</text>
</comment>
<accession>A0ABS6E4U4</accession>
<dbReference type="PANTHER" id="PTHR30002:SF4">
    <property type="entry name" value="EPOXYQUEUOSINE REDUCTASE"/>
    <property type="match status" value="1"/>
</dbReference>
<keyword evidence="1" id="KW-0004">4Fe-4S</keyword>
<evidence type="ECO:0000313" key="11">
    <source>
        <dbReference type="Proteomes" id="UP000749471"/>
    </source>
</evidence>
<dbReference type="EC" id="1.17.99.6" evidence="10"/>
<evidence type="ECO:0000259" key="9">
    <source>
        <dbReference type="PROSITE" id="PS51379"/>
    </source>
</evidence>
<dbReference type="NCBIfam" id="TIGR00276">
    <property type="entry name" value="tRNA epoxyqueuosine(34) reductase QueG"/>
    <property type="match status" value="1"/>
</dbReference>
<dbReference type="Pfam" id="PF08331">
    <property type="entry name" value="QueG_DUF1730"/>
    <property type="match status" value="1"/>
</dbReference>
<dbReference type="InterPro" id="IPR004453">
    <property type="entry name" value="QueG"/>
</dbReference>
<keyword evidence="3" id="KW-0819">tRNA processing</keyword>
<dbReference type="InterPro" id="IPR017900">
    <property type="entry name" value="4Fe4S_Fe_S_CS"/>
</dbReference>
<reference evidence="10 11" key="1">
    <citation type="submission" date="2021-06" db="EMBL/GenBank/DDBJ databases">
        <authorList>
            <person name="Sun Q."/>
            <person name="Li D."/>
        </authorList>
    </citation>
    <scope>NUCLEOTIDE SEQUENCE [LARGE SCALE GENOMIC DNA]</scope>
    <source>
        <strain evidence="10 11">MSJ-40</strain>
    </source>
</reference>
<proteinExistence type="predicted"/>
<feature type="domain" description="4Fe-4S ferredoxin-type" evidence="9">
    <location>
        <begin position="173"/>
        <end position="202"/>
    </location>
</feature>
<keyword evidence="2" id="KW-0963">Cytoplasm</keyword>
<evidence type="ECO:0000256" key="4">
    <source>
        <dbReference type="ARBA" id="ARBA00022723"/>
    </source>
</evidence>
<keyword evidence="5" id="KW-0671">Queuosine biosynthesis</keyword>
<dbReference type="InterPro" id="IPR017896">
    <property type="entry name" value="4Fe4S_Fe-S-bd"/>
</dbReference>